<dbReference type="Proteomes" id="UP001159405">
    <property type="component" value="Unassembled WGS sequence"/>
</dbReference>
<dbReference type="PROSITE" id="PS50800">
    <property type="entry name" value="SAP"/>
    <property type="match status" value="1"/>
</dbReference>
<name>A0ABN8R5X3_9CNID</name>
<feature type="region of interest" description="Disordered" evidence="1">
    <location>
        <begin position="1"/>
        <end position="113"/>
    </location>
</feature>
<evidence type="ECO:0000313" key="4">
    <source>
        <dbReference type="Proteomes" id="UP001159405"/>
    </source>
</evidence>
<feature type="compositionally biased region" description="Polar residues" evidence="1">
    <location>
        <begin position="1"/>
        <end position="19"/>
    </location>
</feature>
<accession>A0ABN8R5X3</accession>
<keyword evidence="4" id="KW-1185">Reference proteome</keyword>
<reference evidence="3 4" key="1">
    <citation type="submission" date="2022-05" db="EMBL/GenBank/DDBJ databases">
        <authorList>
            <consortium name="Genoscope - CEA"/>
            <person name="William W."/>
        </authorList>
    </citation>
    <scope>NUCLEOTIDE SEQUENCE [LARGE SCALE GENOMIC DNA]</scope>
</reference>
<evidence type="ECO:0000259" key="2">
    <source>
        <dbReference type="PROSITE" id="PS50800"/>
    </source>
</evidence>
<feature type="non-terminal residue" evidence="3">
    <location>
        <position position="972"/>
    </location>
</feature>
<proteinExistence type="predicted"/>
<protein>
    <recommendedName>
        <fullName evidence="2">SAP domain-containing protein</fullName>
    </recommendedName>
</protein>
<comment type="caution">
    <text evidence="3">The sequence shown here is derived from an EMBL/GenBank/DDBJ whole genome shotgun (WGS) entry which is preliminary data.</text>
</comment>
<dbReference type="EMBL" id="CALNXK010000176">
    <property type="protein sequence ID" value="CAH3172760.1"/>
    <property type="molecule type" value="Genomic_DNA"/>
</dbReference>
<organism evidence="3 4">
    <name type="scientific">Porites lobata</name>
    <dbReference type="NCBI Taxonomy" id="104759"/>
    <lineage>
        <taxon>Eukaryota</taxon>
        <taxon>Metazoa</taxon>
        <taxon>Cnidaria</taxon>
        <taxon>Anthozoa</taxon>
        <taxon>Hexacorallia</taxon>
        <taxon>Scleractinia</taxon>
        <taxon>Fungiina</taxon>
        <taxon>Poritidae</taxon>
        <taxon>Porites</taxon>
    </lineage>
</organism>
<dbReference type="InterPro" id="IPR003034">
    <property type="entry name" value="SAP_dom"/>
</dbReference>
<evidence type="ECO:0000313" key="3">
    <source>
        <dbReference type="EMBL" id="CAH3172760.1"/>
    </source>
</evidence>
<sequence>MPTESLTTDTETPAESQPVNIEVPTAESLTTETEKPAESQPVNIEMPTAESLTTETEKPAESQPVNIEMPTAESLTTETEKPAESQPPVNMEMPTESLTADTETPAESQPVNIEMPTESLTADTESPTEGLPADIELSVENVPDEILSKTQPVDSKIYENQSDVNSSISHSRLPFPDVSKKFYFREGRRWARNETRNKVRDATPMKSSKNGLNVIRRGSVSGSLPENIAHLRKELKREKDGHKRAVKYGVIKVAVKLKASIVLSTREAALLYTSEKNRILNIQDTESSYRASDTYKILSNYLNVAQLYVFGVAYLFEAQGRDLNQISQAIFSLMSRFQDRTSNEKALLALAPSYRIVQQLLTSKRDRDTLDVLLSKITSKGTVLKLRGTKFKSSLTTQAAKLNEDIVQYKNIAREALTVRNDMTNQQQQKFYRLLLRRLKTKQLKSRISQGRGRKLKCEEFPELPALLEFAFGDGDRLQRSEGGLEAHSKLYNETMYKASDNTTVMREALDLVRCLAPEDFKISLSCLYTYTMNYKQGTAQAKRHHHGTNITAPPPLSEGCFSVPDTSASILVTRTGKAMTIVNLSFYEPETVLRVFNDIFLLMSHSELTEFFKNPKTGQLKEVFAFVVDNGPSEAPANLQVQMLLVRLLKFLNLDKATQRSFAEYLSKRNFVERVHAVENTSFSRHGVFRAHKIHKHADTGSPQHKENMEAMAEDVVNSLKGSTFGGKPIYPLRGSGDSLVFDDENRLKEFVQLTDQRKGQCREGYSPNKNNVFRYLVKNWGVDEEFRGSYVDDYDTLTNVQTATRDHYSVSVFRKDEKWRGKPMERFERRPLPDLVTWEESGKFHYLPFELRANLLQGPWDELPELFLPSRVLDLAFRVFRKPEPALLKQVAFLAWVSDQEADNYFKESERLVQETLNDDVVKEKWVHHKLFTSNTKQELEAMCVAKGISSVGKKHELVAKLAEEKDADR</sequence>
<gene>
    <name evidence="3" type="ORF">PLOB_00013201</name>
</gene>
<feature type="domain" description="SAP" evidence="2">
    <location>
        <begin position="934"/>
        <end position="968"/>
    </location>
</feature>
<evidence type="ECO:0000256" key="1">
    <source>
        <dbReference type="SAM" id="MobiDB-lite"/>
    </source>
</evidence>
<feature type="compositionally biased region" description="Polar residues" evidence="1">
    <location>
        <begin position="96"/>
        <end position="111"/>
    </location>
</feature>